<dbReference type="InterPro" id="IPR050109">
    <property type="entry name" value="HTH-type_TetR-like_transc_reg"/>
</dbReference>
<feature type="DNA-binding region" description="H-T-H motif" evidence="4">
    <location>
        <begin position="50"/>
        <end position="69"/>
    </location>
</feature>
<dbReference type="PANTHER" id="PTHR30055:SF158">
    <property type="entry name" value="POSSIBLE TRANSCRIPTIONAL REGULATORY PROTEIN (PROBABLY TETR-FAMILY)"/>
    <property type="match status" value="1"/>
</dbReference>
<keyword evidence="3" id="KW-0804">Transcription</keyword>
<dbReference type="InterPro" id="IPR054129">
    <property type="entry name" value="DesT_TetR_C"/>
</dbReference>
<proteinExistence type="predicted"/>
<evidence type="ECO:0000313" key="8">
    <source>
        <dbReference type="Proteomes" id="UP001501326"/>
    </source>
</evidence>
<dbReference type="PANTHER" id="PTHR30055">
    <property type="entry name" value="HTH-TYPE TRANSCRIPTIONAL REGULATOR RUTR"/>
    <property type="match status" value="1"/>
</dbReference>
<keyword evidence="1" id="KW-0805">Transcription regulation</keyword>
<comment type="caution">
    <text evidence="7">The sequence shown here is derived from an EMBL/GenBank/DDBJ whole genome shotgun (WGS) entry which is preliminary data.</text>
</comment>
<name>A0ABN3UQM7_9MICO</name>
<evidence type="ECO:0000313" key="7">
    <source>
        <dbReference type="EMBL" id="GAA2737126.1"/>
    </source>
</evidence>
<feature type="compositionally biased region" description="Low complexity" evidence="5">
    <location>
        <begin position="1"/>
        <end position="14"/>
    </location>
</feature>
<dbReference type="RefSeq" id="WP_344193507.1">
    <property type="nucleotide sequence ID" value="NZ_BAAARN010000002.1"/>
</dbReference>
<dbReference type="PRINTS" id="PR00455">
    <property type="entry name" value="HTHTETR"/>
</dbReference>
<evidence type="ECO:0000259" key="6">
    <source>
        <dbReference type="PROSITE" id="PS50977"/>
    </source>
</evidence>
<dbReference type="Gene3D" id="1.10.357.10">
    <property type="entry name" value="Tetracycline Repressor, domain 2"/>
    <property type="match status" value="1"/>
</dbReference>
<dbReference type="InterPro" id="IPR023772">
    <property type="entry name" value="DNA-bd_HTH_TetR-type_CS"/>
</dbReference>
<dbReference type="InterPro" id="IPR036271">
    <property type="entry name" value="Tet_transcr_reg_TetR-rel_C_sf"/>
</dbReference>
<protein>
    <submittedName>
        <fullName evidence="7">TetR/AcrR family transcriptional regulator</fullName>
    </submittedName>
</protein>
<dbReference type="Pfam" id="PF21943">
    <property type="entry name" value="TetR_C_46"/>
    <property type="match status" value="1"/>
</dbReference>
<feature type="domain" description="HTH tetR-type" evidence="6">
    <location>
        <begin position="27"/>
        <end position="87"/>
    </location>
</feature>
<feature type="region of interest" description="Disordered" evidence="5">
    <location>
        <begin position="1"/>
        <end position="24"/>
    </location>
</feature>
<reference evidence="7 8" key="1">
    <citation type="journal article" date="2019" name="Int. J. Syst. Evol. Microbiol.">
        <title>The Global Catalogue of Microorganisms (GCM) 10K type strain sequencing project: providing services to taxonomists for standard genome sequencing and annotation.</title>
        <authorList>
            <consortium name="The Broad Institute Genomics Platform"/>
            <consortium name="The Broad Institute Genome Sequencing Center for Infectious Disease"/>
            <person name="Wu L."/>
            <person name="Ma J."/>
        </authorList>
    </citation>
    <scope>NUCLEOTIDE SEQUENCE [LARGE SCALE GENOMIC DNA]</scope>
    <source>
        <strain evidence="7 8">JCM 16378</strain>
    </source>
</reference>
<keyword evidence="8" id="KW-1185">Reference proteome</keyword>
<dbReference type="InterPro" id="IPR009057">
    <property type="entry name" value="Homeodomain-like_sf"/>
</dbReference>
<dbReference type="Pfam" id="PF00440">
    <property type="entry name" value="TetR_N"/>
    <property type="match status" value="1"/>
</dbReference>
<sequence length="221" mass="23529">MPTTTSSARRASTTGPDRPTRVRMPRAQREEQILTIAEQVFAERGYQATTMEDIAEQVGVTKPLIYEYFGSKEGLLAACINRARTQLREATEASWAAVGPDASLEEVFRAGVRAFFTFIDGHATAFVLIQQEGAVASQASPLIESIREQQSAATVATFRAAPALAGVPDVLLEGYAEVVIGACERLALWRAGRSDVGVDDATDIVVSSVWGGLAALVPSAG</sequence>
<dbReference type="SUPFAM" id="SSF48498">
    <property type="entry name" value="Tetracyclin repressor-like, C-terminal domain"/>
    <property type="match status" value="1"/>
</dbReference>
<dbReference type="PROSITE" id="PS01081">
    <property type="entry name" value="HTH_TETR_1"/>
    <property type="match status" value="1"/>
</dbReference>
<dbReference type="PROSITE" id="PS50977">
    <property type="entry name" value="HTH_TETR_2"/>
    <property type="match status" value="1"/>
</dbReference>
<evidence type="ECO:0000256" key="5">
    <source>
        <dbReference type="SAM" id="MobiDB-lite"/>
    </source>
</evidence>
<organism evidence="7 8">
    <name type="scientific">Pedococcus aerophilus</name>
    <dbReference type="NCBI Taxonomy" id="436356"/>
    <lineage>
        <taxon>Bacteria</taxon>
        <taxon>Bacillati</taxon>
        <taxon>Actinomycetota</taxon>
        <taxon>Actinomycetes</taxon>
        <taxon>Micrococcales</taxon>
        <taxon>Intrasporangiaceae</taxon>
        <taxon>Pedococcus</taxon>
    </lineage>
</organism>
<evidence type="ECO:0000256" key="4">
    <source>
        <dbReference type="PROSITE-ProRule" id="PRU00335"/>
    </source>
</evidence>
<accession>A0ABN3UQM7</accession>
<dbReference type="SUPFAM" id="SSF46689">
    <property type="entry name" value="Homeodomain-like"/>
    <property type="match status" value="1"/>
</dbReference>
<evidence type="ECO:0000256" key="2">
    <source>
        <dbReference type="ARBA" id="ARBA00023125"/>
    </source>
</evidence>
<gene>
    <name evidence="7" type="ORF">GCM10009867_23110</name>
</gene>
<evidence type="ECO:0000256" key="1">
    <source>
        <dbReference type="ARBA" id="ARBA00023015"/>
    </source>
</evidence>
<keyword evidence="2 4" id="KW-0238">DNA-binding</keyword>
<evidence type="ECO:0000256" key="3">
    <source>
        <dbReference type="ARBA" id="ARBA00023163"/>
    </source>
</evidence>
<dbReference type="InterPro" id="IPR001647">
    <property type="entry name" value="HTH_TetR"/>
</dbReference>
<dbReference type="EMBL" id="BAAARN010000002">
    <property type="protein sequence ID" value="GAA2737126.1"/>
    <property type="molecule type" value="Genomic_DNA"/>
</dbReference>
<dbReference type="Proteomes" id="UP001501326">
    <property type="component" value="Unassembled WGS sequence"/>
</dbReference>